<keyword evidence="2" id="KW-1185">Reference proteome</keyword>
<reference evidence="2" key="1">
    <citation type="submission" date="2017-02" db="EMBL/GenBank/DDBJ databases">
        <authorList>
            <person name="Daims H."/>
        </authorList>
    </citation>
    <scope>NUCLEOTIDE SEQUENCE [LARGE SCALE GENOMIC DNA]</scope>
</reference>
<evidence type="ECO:0000313" key="1">
    <source>
        <dbReference type="EMBL" id="SJM96584.1"/>
    </source>
</evidence>
<dbReference type="AlphaFoldDB" id="A0A1R4HK29"/>
<proteinExistence type="predicted"/>
<gene>
    <name evidence="1" type="ORF">CRENPOLYSF1_950001</name>
</gene>
<organism evidence="1 2">
    <name type="scientific">Crenothrix polyspora</name>
    <dbReference type="NCBI Taxonomy" id="360316"/>
    <lineage>
        <taxon>Bacteria</taxon>
        <taxon>Pseudomonadati</taxon>
        <taxon>Pseudomonadota</taxon>
        <taxon>Gammaproteobacteria</taxon>
        <taxon>Methylococcales</taxon>
        <taxon>Crenotrichaceae</taxon>
        <taxon>Crenothrix</taxon>
    </lineage>
</organism>
<protein>
    <submittedName>
        <fullName evidence="1">Uncharacterized protein</fullName>
    </submittedName>
</protein>
<dbReference type="RefSeq" id="WP_087145395.1">
    <property type="nucleotide sequence ID" value="NZ_FUKI01000176.1"/>
</dbReference>
<accession>A0A1R4HK29</accession>
<evidence type="ECO:0000313" key="2">
    <source>
        <dbReference type="Proteomes" id="UP000195667"/>
    </source>
</evidence>
<dbReference type="OrthoDB" id="8688459at2"/>
<dbReference type="Proteomes" id="UP000195667">
    <property type="component" value="Unassembled WGS sequence"/>
</dbReference>
<sequence length="454" mass="51436">MNMNFSEKNIETLHHFFRGGEGIGESLRANDISEILVDALKTVLYEKIQPQKVVSKAPDKTYYDNTSFWKDALSERHFPGAYICLEGFHLMEWLPFAPGRYFTERAEWSREYAMRRISADREEYLPDGKASMVQGGIGAIRLSEKAINGSTIYFLGASSTGISHQGVPIALPLEEYRKVIPVIKEYGGCQVKLIGTLQSLTEKMPSLHFDRNVPRYCFFAEEVVFQNPSPRNLLITTVAAMFSTHKTWRSRNYESTNLDKSWTFCSFSPASSSRSVNSAAEWLLDYAARYSNGEPTILTDFDEHYRVFPCSVEFPISDIVRGTIDWETLHVYERYYGNTYIETYIKENHLSGDQINVTGDNNNIVNRSIVQNAFNKVKAAHDEETAKALIRIAEEINISGNKEAAENFESFTDELSKAEPKKSLLKTLWQGTLVALPSLKALTDIVDKVATLIS</sequence>
<name>A0A1R4HK29_9GAMM</name>
<dbReference type="EMBL" id="FUKI01000176">
    <property type="protein sequence ID" value="SJM96584.1"/>
    <property type="molecule type" value="Genomic_DNA"/>
</dbReference>